<dbReference type="Proteomes" id="UP000006906">
    <property type="component" value="Chromosome 9"/>
</dbReference>
<dbReference type="AlphaFoldDB" id="A0A2K3DEL3"/>
<protein>
    <recommendedName>
        <fullName evidence="2">Protein kinase domain-containing protein</fullName>
    </recommendedName>
</protein>
<keyword evidence="4" id="KW-1185">Reference proteome</keyword>
<dbReference type="KEGG" id="cre:CHLRE_09g395991v5"/>
<dbReference type="RefSeq" id="XP_042921270.1">
    <property type="nucleotide sequence ID" value="XM_043065783.1"/>
</dbReference>
<reference evidence="3 4" key="1">
    <citation type="journal article" date="2007" name="Science">
        <title>The Chlamydomonas genome reveals the evolution of key animal and plant functions.</title>
        <authorList>
            <person name="Merchant S.S."/>
            <person name="Prochnik S.E."/>
            <person name="Vallon O."/>
            <person name="Harris E.H."/>
            <person name="Karpowicz S.J."/>
            <person name="Witman G.B."/>
            <person name="Terry A."/>
            <person name="Salamov A."/>
            <person name="Fritz-Laylin L.K."/>
            <person name="Marechal-Drouard L."/>
            <person name="Marshall W.F."/>
            <person name="Qu L.H."/>
            <person name="Nelson D.R."/>
            <person name="Sanderfoot A.A."/>
            <person name="Spalding M.H."/>
            <person name="Kapitonov V.V."/>
            <person name="Ren Q."/>
            <person name="Ferris P."/>
            <person name="Lindquist E."/>
            <person name="Shapiro H."/>
            <person name="Lucas S.M."/>
            <person name="Grimwood J."/>
            <person name="Schmutz J."/>
            <person name="Cardol P."/>
            <person name="Cerutti H."/>
            <person name="Chanfreau G."/>
            <person name="Chen C.L."/>
            <person name="Cognat V."/>
            <person name="Croft M.T."/>
            <person name="Dent R."/>
            <person name="Dutcher S."/>
            <person name="Fernandez E."/>
            <person name="Fukuzawa H."/>
            <person name="Gonzalez-Ballester D."/>
            <person name="Gonzalez-Halphen D."/>
            <person name="Hallmann A."/>
            <person name="Hanikenne M."/>
            <person name="Hippler M."/>
            <person name="Inwood W."/>
            <person name="Jabbari K."/>
            <person name="Kalanon M."/>
            <person name="Kuras R."/>
            <person name="Lefebvre P.A."/>
            <person name="Lemaire S.D."/>
            <person name="Lobanov A.V."/>
            <person name="Lohr M."/>
            <person name="Manuell A."/>
            <person name="Meier I."/>
            <person name="Mets L."/>
            <person name="Mittag M."/>
            <person name="Mittelmeier T."/>
            <person name="Moroney J.V."/>
            <person name="Moseley J."/>
            <person name="Napoli C."/>
            <person name="Nedelcu A.M."/>
            <person name="Niyogi K."/>
            <person name="Novoselov S.V."/>
            <person name="Paulsen I.T."/>
            <person name="Pazour G."/>
            <person name="Purton S."/>
            <person name="Ral J.P."/>
            <person name="Riano-Pachon D.M."/>
            <person name="Riekhof W."/>
            <person name="Rymarquis L."/>
            <person name="Schroda M."/>
            <person name="Stern D."/>
            <person name="Umen J."/>
            <person name="Willows R."/>
            <person name="Wilson N."/>
            <person name="Zimmer S.L."/>
            <person name="Allmer J."/>
            <person name="Balk J."/>
            <person name="Bisova K."/>
            <person name="Chen C.J."/>
            <person name="Elias M."/>
            <person name="Gendler K."/>
            <person name="Hauser C."/>
            <person name="Lamb M.R."/>
            <person name="Ledford H."/>
            <person name="Long J.C."/>
            <person name="Minagawa J."/>
            <person name="Page M.D."/>
            <person name="Pan J."/>
            <person name="Pootakham W."/>
            <person name="Roje S."/>
            <person name="Rose A."/>
            <person name="Stahlberg E."/>
            <person name="Terauchi A.M."/>
            <person name="Yang P."/>
            <person name="Ball S."/>
            <person name="Bowler C."/>
            <person name="Dieckmann C.L."/>
            <person name="Gladyshev V.N."/>
            <person name="Green P."/>
            <person name="Jorgensen R."/>
            <person name="Mayfield S."/>
            <person name="Mueller-Roeber B."/>
            <person name="Rajamani S."/>
            <person name="Sayre R.T."/>
            <person name="Brokstein P."/>
            <person name="Dubchak I."/>
            <person name="Goodstein D."/>
            <person name="Hornick L."/>
            <person name="Huang Y.W."/>
            <person name="Jhaveri J."/>
            <person name="Luo Y."/>
            <person name="Martinez D."/>
            <person name="Ngau W.C."/>
            <person name="Otillar B."/>
            <person name="Poliakov A."/>
            <person name="Porter A."/>
            <person name="Szajkowski L."/>
            <person name="Werner G."/>
            <person name="Zhou K."/>
            <person name="Grigoriev I.V."/>
            <person name="Rokhsar D.S."/>
            <person name="Grossman A.R."/>
        </authorList>
    </citation>
    <scope>NUCLEOTIDE SEQUENCE [LARGE SCALE GENOMIC DNA]</scope>
    <source>
        <strain evidence="4">CC-503</strain>
    </source>
</reference>
<dbReference type="GO" id="GO:0004672">
    <property type="term" value="F:protein kinase activity"/>
    <property type="evidence" value="ECO:0007669"/>
    <property type="project" value="InterPro"/>
</dbReference>
<evidence type="ECO:0000256" key="1">
    <source>
        <dbReference type="SAM" id="MobiDB-lite"/>
    </source>
</evidence>
<sequence>MYQVLVGFTPFPAGPPPMPRPGGAAAPGAPEPADALCFPSSVSESARAFVRDCLRLHPGDRPTVRQLLNHNWLGAQGTAPVSVC</sequence>
<dbReference type="InterPro" id="IPR011009">
    <property type="entry name" value="Kinase-like_dom_sf"/>
</dbReference>
<dbReference type="InterPro" id="IPR000719">
    <property type="entry name" value="Prot_kinase_dom"/>
</dbReference>
<feature type="domain" description="Protein kinase" evidence="2">
    <location>
        <begin position="1"/>
        <end position="73"/>
    </location>
</feature>
<dbReference type="EMBL" id="CM008970">
    <property type="protein sequence ID" value="PNW78964.1"/>
    <property type="molecule type" value="Genomic_DNA"/>
</dbReference>
<gene>
    <name evidence="3" type="ORF">CHLRE_09g395991v5</name>
</gene>
<dbReference type="GO" id="GO:0005524">
    <property type="term" value="F:ATP binding"/>
    <property type="evidence" value="ECO:0007669"/>
    <property type="project" value="InterPro"/>
</dbReference>
<evidence type="ECO:0000259" key="2">
    <source>
        <dbReference type="PROSITE" id="PS50011"/>
    </source>
</evidence>
<dbReference type="SUPFAM" id="SSF56112">
    <property type="entry name" value="Protein kinase-like (PK-like)"/>
    <property type="match status" value="1"/>
</dbReference>
<dbReference type="GeneID" id="66054690"/>
<feature type="region of interest" description="Disordered" evidence="1">
    <location>
        <begin position="1"/>
        <end position="30"/>
    </location>
</feature>
<organism evidence="3 4">
    <name type="scientific">Chlamydomonas reinhardtii</name>
    <name type="common">Chlamydomonas smithii</name>
    <dbReference type="NCBI Taxonomy" id="3055"/>
    <lineage>
        <taxon>Eukaryota</taxon>
        <taxon>Viridiplantae</taxon>
        <taxon>Chlorophyta</taxon>
        <taxon>core chlorophytes</taxon>
        <taxon>Chlorophyceae</taxon>
        <taxon>CS clade</taxon>
        <taxon>Chlamydomonadales</taxon>
        <taxon>Chlamydomonadaceae</taxon>
        <taxon>Chlamydomonas</taxon>
    </lineage>
</organism>
<dbReference type="InParanoid" id="A0A2K3DEL3"/>
<evidence type="ECO:0000313" key="3">
    <source>
        <dbReference type="EMBL" id="PNW78964.1"/>
    </source>
</evidence>
<feature type="compositionally biased region" description="Low complexity" evidence="1">
    <location>
        <begin position="21"/>
        <end position="30"/>
    </location>
</feature>
<accession>A0A2K3DEL3</accession>
<evidence type="ECO:0000313" key="4">
    <source>
        <dbReference type="Proteomes" id="UP000006906"/>
    </source>
</evidence>
<dbReference type="PROSITE" id="PS50011">
    <property type="entry name" value="PROTEIN_KINASE_DOM"/>
    <property type="match status" value="1"/>
</dbReference>
<dbReference type="Gene3D" id="1.10.510.10">
    <property type="entry name" value="Transferase(Phosphotransferase) domain 1"/>
    <property type="match status" value="1"/>
</dbReference>
<name>A0A2K3DEL3_CHLRE</name>
<dbReference type="Gramene" id="PNW78964">
    <property type="protein sequence ID" value="PNW78964"/>
    <property type="gene ID" value="CHLRE_09g395991v5"/>
</dbReference>
<proteinExistence type="predicted"/>
<dbReference type="OrthoDB" id="377346at2759"/>